<gene>
    <name evidence="2" type="ORF">NTJ_02416</name>
</gene>
<reference evidence="2 3" key="1">
    <citation type="submission" date="2023-09" db="EMBL/GenBank/DDBJ databases">
        <title>Nesidiocoris tenuis whole genome shotgun sequence.</title>
        <authorList>
            <person name="Shibata T."/>
            <person name="Shimoda M."/>
            <person name="Kobayashi T."/>
            <person name="Uehara T."/>
        </authorList>
    </citation>
    <scope>NUCLEOTIDE SEQUENCE [LARGE SCALE GENOMIC DNA]</scope>
    <source>
        <strain evidence="2 3">Japan</strain>
    </source>
</reference>
<evidence type="ECO:0000256" key="1">
    <source>
        <dbReference type="SAM" id="MobiDB-lite"/>
    </source>
</evidence>
<organism evidence="2 3">
    <name type="scientific">Nesidiocoris tenuis</name>
    <dbReference type="NCBI Taxonomy" id="355587"/>
    <lineage>
        <taxon>Eukaryota</taxon>
        <taxon>Metazoa</taxon>
        <taxon>Ecdysozoa</taxon>
        <taxon>Arthropoda</taxon>
        <taxon>Hexapoda</taxon>
        <taxon>Insecta</taxon>
        <taxon>Pterygota</taxon>
        <taxon>Neoptera</taxon>
        <taxon>Paraneoptera</taxon>
        <taxon>Hemiptera</taxon>
        <taxon>Heteroptera</taxon>
        <taxon>Panheteroptera</taxon>
        <taxon>Cimicomorpha</taxon>
        <taxon>Miridae</taxon>
        <taxon>Dicyphina</taxon>
        <taxon>Nesidiocoris</taxon>
    </lineage>
</organism>
<evidence type="ECO:0000313" key="3">
    <source>
        <dbReference type="Proteomes" id="UP001307889"/>
    </source>
</evidence>
<feature type="compositionally biased region" description="Basic and acidic residues" evidence="1">
    <location>
        <begin position="35"/>
        <end position="44"/>
    </location>
</feature>
<protein>
    <submittedName>
        <fullName evidence="2">Uncharacterized protein</fullName>
    </submittedName>
</protein>
<dbReference type="EMBL" id="AP028909">
    <property type="protein sequence ID" value="BES89609.1"/>
    <property type="molecule type" value="Genomic_DNA"/>
</dbReference>
<feature type="compositionally biased region" description="Polar residues" evidence="1">
    <location>
        <begin position="50"/>
        <end position="67"/>
    </location>
</feature>
<feature type="region of interest" description="Disordered" evidence="1">
    <location>
        <begin position="1"/>
        <end position="74"/>
    </location>
</feature>
<keyword evidence="3" id="KW-1185">Reference proteome</keyword>
<dbReference type="Proteomes" id="UP001307889">
    <property type="component" value="Chromosome 1"/>
</dbReference>
<feature type="compositionally biased region" description="Basic and acidic residues" evidence="1">
    <location>
        <begin position="9"/>
        <end position="23"/>
    </location>
</feature>
<proteinExistence type="predicted"/>
<accession>A0ABN7AEK3</accession>
<sequence length="113" mass="12816">MSDSNSPDKWPDSLNNREKEWSHRQRCVGSTRLESFAHDPRRTLEPPNTGAHQSLSRSPGAHANNSGRRSEPSGYLGISRWEIRLRSWKQYVMVAYPIIGIAQLDNTATRATI</sequence>
<evidence type="ECO:0000313" key="2">
    <source>
        <dbReference type="EMBL" id="BES89609.1"/>
    </source>
</evidence>
<name>A0ABN7AEK3_9HEMI</name>